<dbReference type="EMBL" id="JAKELO010000002">
    <property type="protein sequence ID" value="MDE4908581.1"/>
    <property type="molecule type" value="Genomic_DNA"/>
</dbReference>
<sequence length="45" mass="4994">MSSHFPEHSFIIPQRVAIMKDRRFIAVGDADGCYHPGNSAAGIRH</sequence>
<gene>
    <name evidence="1" type="ORF">L0665_08180</name>
</gene>
<reference evidence="1" key="1">
    <citation type="submission" date="2022-01" db="EMBL/GenBank/DDBJ databases">
        <title>Draft genome of Methanogenium marinum DSM 15558.</title>
        <authorList>
            <person name="Chen S.-C."/>
            <person name="You Y.-T."/>
        </authorList>
    </citation>
    <scope>NUCLEOTIDE SEQUENCE</scope>
    <source>
        <strain evidence="1">DSM 15558</strain>
    </source>
</reference>
<dbReference type="RefSeq" id="WP_274925205.1">
    <property type="nucleotide sequence ID" value="NZ_JAKELO010000002.1"/>
</dbReference>
<accession>A0A9Q4KTN8</accession>
<dbReference type="AlphaFoldDB" id="A0A9Q4KTN8"/>
<organism evidence="1 2">
    <name type="scientific">Methanogenium marinum</name>
    <dbReference type="NCBI Taxonomy" id="348610"/>
    <lineage>
        <taxon>Archaea</taxon>
        <taxon>Methanobacteriati</taxon>
        <taxon>Methanobacteriota</taxon>
        <taxon>Stenosarchaea group</taxon>
        <taxon>Methanomicrobia</taxon>
        <taxon>Methanomicrobiales</taxon>
        <taxon>Methanomicrobiaceae</taxon>
        <taxon>Methanogenium</taxon>
    </lineage>
</organism>
<name>A0A9Q4KTN8_9EURY</name>
<dbReference type="Proteomes" id="UP001143747">
    <property type="component" value="Unassembled WGS sequence"/>
</dbReference>
<keyword evidence="2" id="KW-1185">Reference proteome</keyword>
<proteinExistence type="predicted"/>
<protein>
    <submittedName>
        <fullName evidence="1">Uncharacterized protein</fullName>
    </submittedName>
</protein>
<comment type="caution">
    <text evidence="1">The sequence shown here is derived from an EMBL/GenBank/DDBJ whole genome shotgun (WGS) entry which is preliminary data.</text>
</comment>
<evidence type="ECO:0000313" key="2">
    <source>
        <dbReference type="Proteomes" id="UP001143747"/>
    </source>
</evidence>
<evidence type="ECO:0000313" key="1">
    <source>
        <dbReference type="EMBL" id="MDE4908581.1"/>
    </source>
</evidence>